<feature type="domain" description="Fe-containing alcohol dehydrogenase-like C-terminal" evidence="6">
    <location>
        <begin position="192"/>
        <end position="394"/>
    </location>
</feature>
<protein>
    <submittedName>
        <fullName evidence="7">Iron-containing alcohol dehydrogenase</fullName>
    </submittedName>
</protein>
<dbReference type="RefSeq" id="WP_249698781.1">
    <property type="nucleotide sequence ID" value="NZ_JAMFLX010000007.1"/>
</dbReference>
<dbReference type="PROSITE" id="PS00060">
    <property type="entry name" value="ADH_IRON_2"/>
    <property type="match status" value="1"/>
</dbReference>
<dbReference type="Pfam" id="PF00465">
    <property type="entry name" value="Fe-ADH"/>
    <property type="match status" value="1"/>
</dbReference>
<dbReference type="EMBL" id="JAMFLX010000007">
    <property type="protein sequence ID" value="MCL6269703.1"/>
    <property type="molecule type" value="Genomic_DNA"/>
</dbReference>
<evidence type="ECO:0000256" key="4">
    <source>
        <dbReference type="ARBA" id="ARBA00023027"/>
    </source>
</evidence>
<dbReference type="Pfam" id="PF25137">
    <property type="entry name" value="ADH_Fe_C"/>
    <property type="match status" value="1"/>
</dbReference>
<dbReference type="PROSITE" id="PS00913">
    <property type="entry name" value="ADH_IRON_1"/>
    <property type="match status" value="1"/>
</dbReference>
<evidence type="ECO:0000259" key="6">
    <source>
        <dbReference type="Pfam" id="PF25137"/>
    </source>
</evidence>
<organism evidence="7 8">
    <name type="scientific">Parendozoicomonas callyspongiae</name>
    <dbReference type="NCBI Taxonomy" id="2942213"/>
    <lineage>
        <taxon>Bacteria</taxon>
        <taxon>Pseudomonadati</taxon>
        <taxon>Pseudomonadota</taxon>
        <taxon>Gammaproteobacteria</taxon>
        <taxon>Oceanospirillales</taxon>
        <taxon>Endozoicomonadaceae</taxon>
        <taxon>Parendozoicomonas</taxon>
    </lineage>
</organism>
<evidence type="ECO:0000313" key="8">
    <source>
        <dbReference type="Proteomes" id="UP001203338"/>
    </source>
</evidence>
<dbReference type="Gene3D" id="3.40.50.1970">
    <property type="match status" value="1"/>
</dbReference>
<feature type="domain" description="Alcohol dehydrogenase iron-type/glycerol dehydrogenase GldA" evidence="5">
    <location>
        <begin position="11"/>
        <end position="180"/>
    </location>
</feature>
<keyword evidence="3" id="KW-0560">Oxidoreductase</keyword>
<evidence type="ECO:0000256" key="2">
    <source>
        <dbReference type="ARBA" id="ARBA00007358"/>
    </source>
</evidence>
<dbReference type="InterPro" id="IPR056798">
    <property type="entry name" value="ADH_Fe_C"/>
</dbReference>
<dbReference type="InterPro" id="IPR039697">
    <property type="entry name" value="Alcohol_dehydrogenase_Fe"/>
</dbReference>
<dbReference type="PANTHER" id="PTHR11496">
    <property type="entry name" value="ALCOHOL DEHYDROGENASE"/>
    <property type="match status" value="1"/>
</dbReference>
<comment type="cofactor">
    <cofactor evidence="1">
        <name>Fe cation</name>
        <dbReference type="ChEBI" id="CHEBI:24875"/>
    </cofactor>
</comment>
<dbReference type="InterPro" id="IPR001670">
    <property type="entry name" value="ADH_Fe/GldA"/>
</dbReference>
<evidence type="ECO:0000259" key="5">
    <source>
        <dbReference type="Pfam" id="PF00465"/>
    </source>
</evidence>
<evidence type="ECO:0000256" key="1">
    <source>
        <dbReference type="ARBA" id="ARBA00001962"/>
    </source>
</evidence>
<accession>A0ABT0PE94</accession>
<dbReference type="InterPro" id="IPR018211">
    <property type="entry name" value="ADH_Fe_CS"/>
</dbReference>
<proteinExistence type="inferred from homology"/>
<evidence type="ECO:0000256" key="3">
    <source>
        <dbReference type="ARBA" id="ARBA00023002"/>
    </source>
</evidence>
<dbReference type="SUPFAM" id="SSF56796">
    <property type="entry name" value="Dehydroquinate synthase-like"/>
    <property type="match status" value="1"/>
</dbReference>
<evidence type="ECO:0000313" key="7">
    <source>
        <dbReference type="EMBL" id="MCL6269703.1"/>
    </source>
</evidence>
<dbReference type="CDD" id="cd14865">
    <property type="entry name" value="Fe-ADH-like"/>
    <property type="match status" value="1"/>
</dbReference>
<name>A0ABT0PE94_9GAMM</name>
<gene>
    <name evidence="7" type="ORF">M3P05_07095</name>
</gene>
<reference evidence="7 8" key="1">
    <citation type="submission" date="2022-05" db="EMBL/GenBank/DDBJ databases">
        <authorList>
            <person name="Park J.-S."/>
        </authorList>
    </citation>
    <scope>NUCLEOTIDE SEQUENCE [LARGE SCALE GENOMIC DNA]</scope>
    <source>
        <strain evidence="7 8">2012CJ34-2</strain>
    </source>
</reference>
<dbReference type="Gene3D" id="1.20.1090.10">
    <property type="entry name" value="Dehydroquinate synthase-like - alpha domain"/>
    <property type="match status" value="1"/>
</dbReference>
<dbReference type="Proteomes" id="UP001203338">
    <property type="component" value="Unassembled WGS sequence"/>
</dbReference>
<keyword evidence="8" id="KW-1185">Reference proteome</keyword>
<comment type="similarity">
    <text evidence="2">Belongs to the iron-containing alcohol dehydrogenase family.</text>
</comment>
<dbReference type="PANTHER" id="PTHR11496:SF102">
    <property type="entry name" value="ALCOHOL DEHYDROGENASE 4"/>
    <property type="match status" value="1"/>
</dbReference>
<comment type="caution">
    <text evidence="7">The sequence shown here is derived from an EMBL/GenBank/DDBJ whole genome shotgun (WGS) entry which is preliminary data.</text>
</comment>
<sequence>MAKPYYEFFSPVKVIAGHKALEHIPFELKTLGCSRPMIVTDKGVRGAGLIDHVAGAFDSTSIDVAIIFDDVPPDSSLETVRKAAEVYRGNNCDAIIAVGGGSVIDTSKGTNILVSEGGDDLKAYSGAHILKRRLKPFYVIPTTSGTGSETTLVAVVSDLEKNVKLPFMSQFLMPDAAILDSRMTLTLPSHITAMTAMDALTHAVEAYTCLAANPLSDAYAYSAVKKISENLMTVMEDPKDADARLELAQASTMAGIAFSNSMVGLVHSLGHALGAVCHLPHGLCMSLFLPYVLEYNRDINGDKVGELLLPLAGSELYATTPKEQRAAKAIAFIRELRDKLYNSCQLPRTLKETGKVSVGQIEQVAQLAIDDGSIIYNPNESDFDELVDILKRAWE</sequence>
<keyword evidence="4" id="KW-0520">NAD</keyword>